<evidence type="ECO:0000256" key="1">
    <source>
        <dbReference type="SAM" id="Phobius"/>
    </source>
</evidence>
<keyword evidence="1" id="KW-0472">Membrane</keyword>
<keyword evidence="1" id="KW-1133">Transmembrane helix</keyword>
<dbReference type="EMBL" id="AP024960">
    <property type="protein sequence ID" value="BCZ85740.1"/>
    <property type="molecule type" value="Genomic_DNA"/>
</dbReference>
<evidence type="ECO:0000313" key="2">
    <source>
        <dbReference type="EMBL" id="BCZ85740.1"/>
    </source>
</evidence>
<reference evidence="2 3" key="1">
    <citation type="journal article" date="2022" name="Front. Microbiol.">
        <title>Identification and characterization of a novel class of self-sufficient cytochrome P450 hydroxylase involved in cyclohexanecarboxylate degradation in Paraburkholderia terrae strain KU-64.</title>
        <authorList>
            <person name="Yamamoto T."/>
            <person name="Hasegawa Y."/>
            <person name="Iwaki H."/>
        </authorList>
    </citation>
    <scope>NUCLEOTIDE SEQUENCE [LARGE SCALE GENOMIC DNA]</scope>
    <source>
        <strain evidence="2 3">KU-64</strain>
    </source>
</reference>
<protein>
    <submittedName>
        <fullName evidence="2">Uncharacterized protein</fullName>
    </submittedName>
</protein>
<evidence type="ECO:0000313" key="3">
    <source>
        <dbReference type="Proteomes" id="UP001319874"/>
    </source>
</evidence>
<accession>A0ABM7U361</accession>
<feature type="transmembrane region" description="Helical" evidence="1">
    <location>
        <begin position="59"/>
        <end position="77"/>
    </location>
</feature>
<name>A0ABM7U361_9BURK</name>
<dbReference type="Proteomes" id="UP001319874">
    <property type="component" value="Plasmid pPT70"/>
</dbReference>
<feature type="transmembrane region" description="Helical" evidence="1">
    <location>
        <begin position="89"/>
        <end position="106"/>
    </location>
</feature>
<keyword evidence="3" id="KW-1185">Reference proteome</keyword>
<keyword evidence="2" id="KW-0614">Plasmid</keyword>
<gene>
    <name evidence="2" type="ORF">PTKU64_94150</name>
</gene>
<dbReference type="RefSeq" id="WP_229518208.1">
    <property type="nucleotide sequence ID" value="NZ_AP024960.1"/>
</dbReference>
<geneLocation type="plasmid" evidence="2 3">
    <name>pPT70</name>
</geneLocation>
<sequence length="121" mass="13776">MGQVIPIETGKRVRRMRRFAVVRERVAPVCTGAVRLIGRLLLDTAWFFIAGGLRFFGRYIRFALTCAVLVALIALGVEYFHHWPHPRNAVIATCAAIALLGLREALYRLERLASDYPPLWR</sequence>
<keyword evidence="1" id="KW-0812">Transmembrane</keyword>
<proteinExistence type="predicted"/>
<organism evidence="2 3">
    <name type="scientific">Paraburkholderia terrae</name>
    <dbReference type="NCBI Taxonomy" id="311230"/>
    <lineage>
        <taxon>Bacteria</taxon>
        <taxon>Pseudomonadati</taxon>
        <taxon>Pseudomonadota</taxon>
        <taxon>Betaproteobacteria</taxon>
        <taxon>Burkholderiales</taxon>
        <taxon>Burkholderiaceae</taxon>
        <taxon>Paraburkholderia</taxon>
    </lineage>
</organism>